<sequence length="183" mass="19663">MTVLVDSARFPAHGRWWAHLASDTSTAELHEFAARLGIARRAFEGDHYDVPAELVDAAVAAGAHPVPTRELLRRLQVAGLRTPKRRGEKVLSTGVEDGRRVDVVRARAVPLPHGTHHLVVEDGGARVTAELAGRVLGFRRRWTRTAAGTAVVHDGLCAPEGPLPPAGSARAGDWWAPLLVPEA</sequence>
<dbReference type="InterPro" id="IPR025109">
    <property type="entry name" value="DUF4031"/>
</dbReference>
<organism evidence="2 3">
    <name type="scientific">Kineococcus radiotolerans</name>
    <dbReference type="NCBI Taxonomy" id="131568"/>
    <lineage>
        <taxon>Bacteria</taxon>
        <taxon>Bacillati</taxon>
        <taxon>Actinomycetota</taxon>
        <taxon>Actinomycetes</taxon>
        <taxon>Kineosporiales</taxon>
        <taxon>Kineosporiaceae</taxon>
        <taxon>Kineococcus</taxon>
    </lineage>
</organism>
<dbReference type="EMBL" id="JACHVY010000002">
    <property type="protein sequence ID" value="MBB2901937.1"/>
    <property type="molecule type" value="Genomic_DNA"/>
</dbReference>
<proteinExistence type="predicted"/>
<accession>A0A7W4XXX2</accession>
<dbReference type="RefSeq" id="WP_183391859.1">
    <property type="nucleotide sequence ID" value="NZ_JACHVY010000002.1"/>
</dbReference>
<gene>
    <name evidence="2" type="ORF">FHR75_002752</name>
</gene>
<dbReference type="Proteomes" id="UP000533269">
    <property type="component" value="Unassembled WGS sequence"/>
</dbReference>
<dbReference type="AlphaFoldDB" id="A0A7W4XXX2"/>
<evidence type="ECO:0000313" key="2">
    <source>
        <dbReference type="EMBL" id="MBB2901937.1"/>
    </source>
</evidence>
<dbReference type="Pfam" id="PF13223">
    <property type="entry name" value="DUF4031"/>
    <property type="match status" value="1"/>
</dbReference>
<evidence type="ECO:0000313" key="3">
    <source>
        <dbReference type="Proteomes" id="UP000533269"/>
    </source>
</evidence>
<reference evidence="2 3" key="1">
    <citation type="submission" date="2020-08" db="EMBL/GenBank/DDBJ databases">
        <title>The Agave Microbiome: Exploring the role of microbial communities in plant adaptations to desert environments.</title>
        <authorList>
            <person name="Partida-Martinez L.P."/>
        </authorList>
    </citation>
    <scope>NUCLEOTIDE SEQUENCE [LARGE SCALE GENOMIC DNA]</scope>
    <source>
        <strain evidence="2 3">AS2.23</strain>
    </source>
</reference>
<reference evidence="2 3" key="2">
    <citation type="submission" date="2020-08" db="EMBL/GenBank/DDBJ databases">
        <authorList>
            <person name="Partida-Martinez L."/>
            <person name="Huntemann M."/>
            <person name="Clum A."/>
            <person name="Wang J."/>
            <person name="Palaniappan K."/>
            <person name="Ritter S."/>
            <person name="Chen I.-M."/>
            <person name="Stamatis D."/>
            <person name="Reddy T."/>
            <person name="O'Malley R."/>
            <person name="Daum C."/>
            <person name="Shapiro N."/>
            <person name="Ivanova N."/>
            <person name="Kyrpides N."/>
            <person name="Woyke T."/>
        </authorList>
    </citation>
    <scope>NUCLEOTIDE SEQUENCE [LARGE SCALE GENOMIC DNA]</scope>
    <source>
        <strain evidence="2 3">AS2.23</strain>
    </source>
</reference>
<comment type="caution">
    <text evidence="2">The sequence shown here is derived from an EMBL/GenBank/DDBJ whole genome shotgun (WGS) entry which is preliminary data.</text>
</comment>
<protein>
    <recommendedName>
        <fullName evidence="1">DUF4031 domain-containing protein</fullName>
    </recommendedName>
</protein>
<evidence type="ECO:0000259" key="1">
    <source>
        <dbReference type="Pfam" id="PF13223"/>
    </source>
</evidence>
<name>A0A7W4XXX2_KINRA</name>
<feature type="domain" description="DUF4031" evidence="1">
    <location>
        <begin position="3"/>
        <end position="76"/>
    </location>
</feature>